<evidence type="ECO:0000313" key="3">
    <source>
        <dbReference type="Proteomes" id="UP000000753"/>
    </source>
</evidence>
<dbReference type="RefSeq" id="WP_020913537.1">
    <property type="nucleotide sequence ID" value="NC_011566.1"/>
</dbReference>
<dbReference type="PANTHER" id="PTHR30383">
    <property type="entry name" value="THIOESTERASE 1/PROTEASE 1/LYSOPHOSPHOLIPASE L1"/>
    <property type="match status" value="1"/>
</dbReference>
<dbReference type="Proteomes" id="UP000000753">
    <property type="component" value="Chromosome"/>
</dbReference>
<dbReference type="PANTHER" id="PTHR30383:SF5">
    <property type="entry name" value="SGNH HYDROLASE-TYPE ESTERASE DOMAIN-CONTAINING PROTEIN"/>
    <property type="match status" value="1"/>
</dbReference>
<dbReference type="OrthoDB" id="9804395at2"/>
<dbReference type="SUPFAM" id="SSF52266">
    <property type="entry name" value="SGNH hydrolase"/>
    <property type="match status" value="1"/>
</dbReference>
<dbReference type="CDD" id="cd01836">
    <property type="entry name" value="FeeA_FeeB_like"/>
    <property type="match status" value="1"/>
</dbReference>
<dbReference type="HOGENOM" id="CLU_050180_2_0_6"/>
<dbReference type="eggNOG" id="COG2755">
    <property type="taxonomic scope" value="Bacteria"/>
</dbReference>
<name>B8CQ60_SHEPW</name>
<evidence type="ECO:0000259" key="1">
    <source>
        <dbReference type="Pfam" id="PF13472"/>
    </source>
</evidence>
<dbReference type="Pfam" id="PF13472">
    <property type="entry name" value="Lipase_GDSL_2"/>
    <property type="match status" value="1"/>
</dbReference>
<gene>
    <name evidence="2" type="ordered locus">swp_3496</name>
</gene>
<protein>
    <submittedName>
        <fullName evidence="2">Lipolytic enzyme, G-D-S-L</fullName>
    </submittedName>
</protein>
<dbReference type="AlphaFoldDB" id="B8CQ60"/>
<dbReference type="GO" id="GO:0004622">
    <property type="term" value="F:phosphatidylcholine lysophospholipase activity"/>
    <property type="evidence" value="ECO:0007669"/>
    <property type="project" value="TreeGrafter"/>
</dbReference>
<reference evidence="2 3" key="1">
    <citation type="journal article" date="2008" name="PLoS ONE">
        <title>Environmental adaptation: genomic analysis of the piezotolerant and psychrotolerant deep-sea iron reducing bacterium Shewanella piezotolerans WP3.</title>
        <authorList>
            <person name="Wang F."/>
            <person name="Wang J."/>
            <person name="Jian H."/>
            <person name="Zhang B."/>
            <person name="Li S."/>
            <person name="Wang F."/>
            <person name="Zeng X."/>
            <person name="Gao L."/>
            <person name="Bartlett D.H."/>
            <person name="Yu J."/>
            <person name="Hu S."/>
            <person name="Xiao X."/>
        </authorList>
    </citation>
    <scope>NUCLEOTIDE SEQUENCE [LARGE SCALE GENOMIC DNA]</scope>
    <source>
        <strain evidence="3">WP3 / JCM 13877</strain>
    </source>
</reference>
<dbReference type="KEGG" id="swp:swp_3496"/>
<keyword evidence="3" id="KW-1185">Reference proteome</keyword>
<dbReference type="InterPro" id="IPR051532">
    <property type="entry name" value="Ester_Hydrolysis_Enzymes"/>
</dbReference>
<dbReference type="InterPro" id="IPR036514">
    <property type="entry name" value="SGNH_hydro_sf"/>
</dbReference>
<dbReference type="Gene3D" id="3.40.50.1110">
    <property type="entry name" value="SGNH hydrolase"/>
    <property type="match status" value="1"/>
</dbReference>
<dbReference type="STRING" id="225849.swp_3496"/>
<evidence type="ECO:0000313" key="2">
    <source>
        <dbReference type="EMBL" id="ACJ30190.1"/>
    </source>
</evidence>
<dbReference type="EMBL" id="CP000472">
    <property type="protein sequence ID" value="ACJ30190.1"/>
    <property type="molecule type" value="Genomic_DNA"/>
</dbReference>
<dbReference type="InterPro" id="IPR013830">
    <property type="entry name" value="SGNH_hydro"/>
</dbReference>
<proteinExistence type="predicted"/>
<organism evidence="2 3">
    <name type="scientific">Shewanella piezotolerans (strain WP3 / JCM 13877)</name>
    <dbReference type="NCBI Taxonomy" id="225849"/>
    <lineage>
        <taxon>Bacteria</taxon>
        <taxon>Pseudomonadati</taxon>
        <taxon>Pseudomonadota</taxon>
        <taxon>Gammaproteobacteria</taxon>
        <taxon>Alteromonadales</taxon>
        <taxon>Shewanellaceae</taxon>
        <taxon>Shewanella</taxon>
    </lineage>
</organism>
<sequence length="237" mass="26036">MHYLLLILFAPVFFLQGRFVKKNTPKLPEAAGERSGLVGVGPRVSLLVLGDSAAAGVGVNRQQQALSGTVSAGLAAHFSVSWQLLAKSGSNTEQTLKMLKKRQQQDPFNFDIVVVSLGVNDILSPISAAKWSSQQRELIQFLNYEVQCRQLILTEVPPMGSFPALPQPLRWFLGKRSDEFNGVLRQLSKSEPFTLLDFGLKPEPTQMASDGFHPGELIYQHWGDSIVEAIGDTTMAN</sequence>
<feature type="domain" description="SGNH hydrolase-type esterase" evidence="1">
    <location>
        <begin position="48"/>
        <end position="220"/>
    </location>
</feature>
<accession>B8CQ60</accession>